<organism evidence="1 2">
    <name type="scientific">Multifurca ochricompacta</name>
    <dbReference type="NCBI Taxonomy" id="376703"/>
    <lineage>
        <taxon>Eukaryota</taxon>
        <taxon>Fungi</taxon>
        <taxon>Dikarya</taxon>
        <taxon>Basidiomycota</taxon>
        <taxon>Agaricomycotina</taxon>
        <taxon>Agaricomycetes</taxon>
        <taxon>Russulales</taxon>
        <taxon>Russulaceae</taxon>
        <taxon>Multifurca</taxon>
    </lineage>
</organism>
<reference evidence="1" key="1">
    <citation type="journal article" date="2022" name="New Phytol.">
        <title>Evolutionary transition to the ectomycorrhizal habit in the genomes of a hyperdiverse lineage of mushroom-forming fungi.</title>
        <authorList>
            <person name="Looney B."/>
            <person name="Miyauchi S."/>
            <person name="Morin E."/>
            <person name="Drula E."/>
            <person name="Courty P.E."/>
            <person name="Kohler A."/>
            <person name="Kuo A."/>
            <person name="LaButti K."/>
            <person name="Pangilinan J."/>
            <person name="Lipzen A."/>
            <person name="Riley R."/>
            <person name="Andreopoulos W."/>
            <person name="He G."/>
            <person name="Johnson J."/>
            <person name="Nolan M."/>
            <person name="Tritt A."/>
            <person name="Barry K.W."/>
            <person name="Grigoriev I.V."/>
            <person name="Nagy L.G."/>
            <person name="Hibbett D."/>
            <person name="Henrissat B."/>
            <person name="Matheny P.B."/>
            <person name="Labbe J."/>
            <person name="Martin F.M."/>
        </authorList>
    </citation>
    <scope>NUCLEOTIDE SEQUENCE</scope>
    <source>
        <strain evidence="1">BPL690</strain>
    </source>
</reference>
<evidence type="ECO:0000313" key="1">
    <source>
        <dbReference type="EMBL" id="KAI0291806.1"/>
    </source>
</evidence>
<keyword evidence="2" id="KW-1185">Reference proteome</keyword>
<gene>
    <name evidence="1" type="ORF">B0F90DRAFT_1774624</name>
</gene>
<evidence type="ECO:0000313" key="2">
    <source>
        <dbReference type="Proteomes" id="UP001203297"/>
    </source>
</evidence>
<dbReference type="EMBL" id="WTXG01000143">
    <property type="protein sequence ID" value="KAI0291806.1"/>
    <property type="molecule type" value="Genomic_DNA"/>
</dbReference>
<dbReference type="AlphaFoldDB" id="A0AAD4QFE6"/>
<dbReference type="Proteomes" id="UP001203297">
    <property type="component" value="Unassembled WGS sequence"/>
</dbReference>
<sequence>MKDSPFASLGKSIVDKPPYISGTFQLPPSSFSLFYKSKNDDAHTNATKSEAIWTSTASNSHKLANQLLFVRIRNTSWMRITERLAPWTQKFLHPARKASKRDIKVGLFKLDVYGIVLQTSLSE</sequence>
<name>A0AAD4QFE6_9AGAM</name>
<accession>A0AAD4QFE6</accession>
<proteinExistence type="predicted"/>
<protein>
    <submittedName>
        <fullName evidence="1">Uncharacterized protein</fullName>
    </submittedName>
</protein>
<comment type="caution">
    <text evidence="1">The sequence shown here is derived from an EMBL/GenBank/DDBJ whole genome shotgun (WGS) entry which is preliminary data.</text>
</comment>